<reference evidence="2 3" key="2">
    <citation type="journal article" date="2017" name="Int. J. Syst. Evol. Microbiol.">
        <title>Gordonia phthalatica sp. nov., a di-n-butyl phthalate-degrading bacterium isolated from activated sludge.</title>
        <authorList>
            <person name="Jin D."/>
            <person name="Kong X."/>
            <person name="Jia M."/>
            <person name="Yu X."/>
            <person name="Wang X."/>
            <person name="Zhuang X."/>
            <person name="Deng Y."/>
            <person name="Bai Z."/>
        </authorList>
    </citation>
    <scope>NUCLEOTIDE SEQUENCE [LARGE SCALE GENOMIC DNA]</scope>
    <source>
        <strain evidence="2 3">QH-11</strain>
    </source>
</reference>
<dbReference type="OrthoDB" id="149032at2"/>
<dbReference type="Proteomes" id="UP000063789">
    <property type="component" value="Chromosome"/>
</dbReference>
<feature type="transmembrane region" description="Helical" evidence="1">
    <location>
        <begin position="319"/>
        <end position="338"/>
    </location>
</feature>
<evidence type="ECO:0000256" key="1">
    <source>
        <dbReference type="SAM" id="Phobius"/>
    </source>
</evidence>
<keyword evidence="1" id="KW-0812">Transmembrane</keyword>
<dbReference type="STRING" id="1136941.ACH46_14790"/>
<name>A0A0N9NAV1_9ACTN</name>
<dbReference type="KEGG" id="goq:ACH46_14790"/>
<gene>
    <name evidence="2" type="ORF">ACH46_14790</name>
</gene>
<feature type="transmembrane region" description="Helical" evidence="1">
    <location>
        <begin position="58"/>
        <end position="79"/>
    </location>
</feature>
<organism evidence="2 3">
    <name type="scientific">Gordonia phthalatica</name>
    <dbReference type="NCBI Taxonomy" id="1136941"/>
    <lineage>
        <taxon>Bacteria</taxon>
        <taxon>Bacillati</taxon>
        <taxon>Actinomycetota</taxon>
        <taxon>Actinomycetes</taxon>
        <taxon>Mycobacteriales</taxon>
        <taxon>Gordoniaceae</taxon>
        <taxon>Gordonia</taxon>
    </lineage>
</organism>
<dbReference type="PANTHER" id="PTHR43471">
    <property type="entry name" value="ABC TRANSPORTER PERMEASE"/>
    <property type="match status" value="1"/>
</dbReference>
<dbReference type="GO" id="GO:0005886">
    <property type="term" value="C:plasma membrane"/>
    <property type="evidence" value="ECO:0007669"/>
    <property type="project" value="UniProtKB-SubCell"/>
</dbReference>
<accession>A0A0N9NAV1</accession>
<evidence type="ECO:0008006" key="4">
    <source>
        <dbReference type="Google" id="ProtNLM"/>
    </source>
</evidence>
<keyword evidence="3" id="KW-1185">Reference proteome</keyword>
<sequence>MNVSAITTIAGLEVRQRIRSTRWRWTLGILFALISVFILGTLYLTVGVADEDYATWSHYLFDLALGLVLFLGLAAAPTMSATSINGDRRDATLALVQATPITSAELTIGKLLGSWLASLTLIGVALPYLIWGLFTGPMAVWSGILGIGVTALLLGCYCALGLGFSALTVRPAASAMLTQATVLLLLIGLPIGFGMSVPMSIAEHTVPYAKVDYRDSSNVADSCVDSTATQSFVHTERTWWLLLPNPLLVVTDAVAGGIDRDSRLSGEGVSLFPAMGQSLARSGPNLAGRTCADLATDGAREDWNDANERHDMRFIGHSWYLGLLVNVVIGALGLWVAIRRLRVPAHRLPRGVRVA</sequence>
<dbReference type="GO" id="GO:0140359">
    <property type="term" value="F:ABC-type transporter activity"/>
    <property type="evidence" value="ECO:0007669"/>
    <property type="project" value="InterPro"/>
</dbReference>
<evidence type="ECO:0000313" key="2">
    <source>
        <dbReference type="EMBL" id="ALG85504.1"/>
    </source>
</evidence>
<reference evidence="3" key="1">
    <citation type="submission" date="2015-06" db="EMBL/GenBank/DDBJ databases">
        <title>Complete genome sequence and metabolic analysis of phthalate degradation pathway in Gordonia sp. QH-11.</title>
        <authorList>
            <person name="Jin D."/>
            <person name="Kong X."/>
            <person name="Bai Z."/>
        </authorList>
    </citation>
    <scope>NUCLEOTIDE SEQUENCE [LARGE SCALE GENOMIC DNA]</scope>
    <source>
        <strain evidence="3">QH-11</strain>
    </source>
</reference>
<proteinExistence type="predicted"/>
<protein>
    <recommendedName>
        <fullName evidence="4">ABC transporter permease</fullName>
    </recommendedName>
</protein>
<feature type="transmembrane region" description="Helical" evidence="1">
    <location>
        <begin position="25"/>
        <end position="46"/>
    </location>
</feature>
<dbReference type="RefSeq" id="WP_062393592.1">
    <property type="nucleotide sequence ID" value="NZ_CP011853.1"/>
</dbReference>
<evidence type="ECO:0000313" key="3">
    <source>
        <dbReference type="Proteomes" id="UP000063789"/>
    </source>
</evidence>
<dbReference type="PATRIC" id="fig|1136941.3.peg.3021"/>
<feature type="transmembrane region" description="Helical" evidence="1">
    <location>
        <begin position="140"/>
        <end position="169"/>
    </location>
</feature>
<feature type="transmembrane region" description="Helical" evidence="1">
    <location>
        <begin position="115"/>
        <end position="134"/>
    </location>
</feature>
<dbReference type="AlphaFoldDB" id="A0A0N9NAV1"/>
<feature type="transmembrane region" description="Helical" evidence="1">
    <location>
        <begin position="181"/>
        <end position="201"/>
    </location>
</feature>
<dbReference type="Pfam" id="PF12679">
    <property type="entry name" value="ABC2_membrane_2"/>
    <property type="match status" value="1"/>
</dbReference>
<keyword evidence="1" id="KW-0472">Membrane</keyword>
<dbReference type="EMBL" id="CP011853">
    <property type="protein sequence ID" value="ALG85504.1"/>
    <property type="molecule type" value="Genomic_DNA"/>
</dbReference>
<keyword evidence="1" id="KW-1133">Transmembrane helix</keyword>